<sequence length="218" mass="25212">MGKPSKDIIDINRWERKEHFAFFREFAEPFFGLSVNVECTGLYRDAKQRQQSFYLRYLHAIMEVVNSIDALRLRIEGEQVVRYHRIDVSATVLRSDHTFGFSYIPFSASFDTFVQQAQTEIQRVQQSRSLLPSNGQDNVVHFSAIPWVKFTSLSHARPFKGQDSCPKISVGKLYKQGEKWFLPISFHAHHALADGYHAGLFYQRVEAALNRSVYGDTE</sequence>
<name>A0A432WK46_9GAMM</name>
<dbReference type="InterPro" id="IPR001707">
    <property type="entry name" value="Cmp_AcTrfase"/>
</dbReference>
<dbReference type="Pfam" id="PF00302">
    <property type="entry name" value="CAT"/>
    <property type="match status" value="1"/>
</dbReference>
<evidence type="ECO:0000313" key="2">
    <source>
        <dbReference type="EMBL" id="RUO34176.1"/>
    </source>
</evidence>
<reference evidence="2 3" key="1">
    <citation type="journal article" date="2011" name="Front. Microbiol.">
        <title>Genomic signatures of strain selection and enhancement in Bacillus atrophaeus var. globigii, a historical biowarfare simulant.</title>
        <authorList>
            <person name="Gibbons H.S."/>
            <person name="Broomall S.M."/>
            <person name="McNew L.A."/>
            <person name="Daligault H."/>
            <person name="Chapman C."/>
            <person name="Bruce D."/>
            <person name="Karavis M."/>
            <person name="Krepps M."/>
            <person name="McGregor P.A."/>
            <person name="Hong C."/>
            <person name="Park K.H."/>
            <person name="Akmal A."/>
            <person name="Feldman A."/>
            <person name="Lin J.S."/>
            <person name="Chang W.E."/>
            <person name="Higgs B.W."/>
            <person name="Demirev P."/>
            <person name="Lindquist J."/>
            <person name="Liem A."/>
            <person name="Fochler E."/>
            <person name="Read T.D."/>
            <person name="Tapia R."/>
            <person name="Johnson S."/>
            <person name="Bishop-Lilly K.A."/>
            <person name="Detter C."/>
            <person name="Han C."/>
            <person name="Sozhamannan S."/>
            <person name="Rosenzweig C.N."/>
            <person name="Skowronski E.W."/>
        </authorList>
    </citation>
    <scope>NUCLEOTIDE SEQUENCE [LARGE SCALE GENOMIC DNA]</scope>
    <source>
        <strain evidence="2 3">GYP-17</strain>
    </source>
</reference>
<keyword evidence="2" id="KW-0808">Transferase</keyword>
<feature type="active site" description="Proton acceptor" evidence="1">
    <location>
        <position position="190"/>
    </location>
</feature>
<organism evidence="2 3">
    <name type="scientific">Aliidiomarina sanyensis</name>
    <dbReference type="NCBI Taxonomy" id="1249555"/>
    <lineage>
        <taxon>Bacteria</taxon>
        <taxon>Pseudomonadati</taxon>
        <taxon>Pseudomonadota</taxon>
        <taxon>Gammaproteobacteria</taxon>
        <taxon>Alteromonadales</taxon>
        <taxon>Idiomarinaceae</taxon>
        <taxon>Aliidiomarina</taxon>
    </lineage>
</organism>
<proteinExistence type="predicted"/>
<dbReference type="PIRSF" id="PIRSF000440">
    <property type="entry name" value="CAT"/>
    <property type="match status" value="1"/>
</dbReference>
<dbReference type="AlphaFoldDB" id="A0A432WK46"/>
<dbReference type="InterPro" id="IPR023213">
    <property type="entry name" value="CAT-like_dom_sf"/>
</dbReference>
<evidence type="ECO:0000313" key="3">
    <source>
        <dbReference type="Proteomes" id="UP000288405"/>
    </source>
</evidence>
<dbReference type="EMBL" id="PIPM01000004">
    <property type="protein sequence ID" value="RUO34176.1"/>
    <property type="molecule type" value="Genomic_DNA"/>
</dbReference>
<dbReference type="PANTHER" id="PTHR38474:SF1">
    <property type="entry name" value="SLR0299 PROTEIN"/>
    <property type="match status" value="1"/>
</dbReference>
<dbReference type="SMART" id="SM01059">
    <property type="entry name" value="CAT"/>
    <property type="match status" value="1"/>
</dbReference>
<dbReference type="RefSeq" id="WP_126776593.1">
    <property type="nucleotide sequence ID" value="NZ_PIPM01000004.1"/>
</dbReference>
<dbReference type="PANTHER" id="PTHR38474">
    <property type="entry name" value="SLR0299 PROTEIN"/>
    <property type="match status" value="1"/>
</dbReference>
<dbReference type="Gene3D" id="3.30.559.10">
    <property type="entry name" value="Chloramphenicol acetyltransferase-like domain"/>
    <property type="match status" value="1"/>
</dbReference>
<protein>
    <submittedName>
        <fullName evidence="2">Chloramphenicol acetyltransferase</fullName>
    </submittedName>
</protein>
<dbReference type="OrthoDB" id="9801766at2"/>
<evidence type="ECO:0000256" key="1">
    <source>
        <dbReference type="PIRSR" id="PIRSR000440-1"/>
    </source>
</evidence>
<dbReference type="Proteomes" id="UP000288405">
    <property type="component" value="Unassembled WGS sequence"/>
</dbReference>
<gene>
    <name evidence="2" type="ORF">CWE11_05460</name>
</gene>
<dbReference type="SUPFAM" id="SSF52777">
    <property type="entry name" value="CoA-dependent acyltransferases"/>
    <property type="match status" value="1"/>
</dbReference>
<accession>A0A432WK46</accession>
<dbReference type="GO" id="GO:0008811">
    <property type="term" value="F:chloramphenicol O-acetyltransferase activity"/>
    <property type="evidence" value="ECO:0007669"/>
    <property type="project" value="InterPro"/>
</dbReference>
<comment type="caution">
    <text evidence="2">The sequence shown here is derived from an EMBL/GenBank/DDBJ whole genome shotgun (WGS) entry which is preliminary data.</text>
</comment>
<keyword evidence="3" id="KW-1185">Reference proteome</keyword>